<proteinExistence type="predicted"/>
<dbReference type="InterPro" id="IPR013094">
    <property type="entry name" value="AB_hydrolase_3"/>
</dbReference>
<keyword evidence="3" id="KW-1185">Reference proteome</keyword>
<name>A0A2K3YTM0_9STAP</name>
<evidence type="ECO:0000313" key="3">
    <source>
        <dbReference type="Proteomes" id="UP000242752"/>
    </source>
</evidence>
<evidence type="ECO:0000313" key="2">
    <source>
        <dbReference type="EMBL" id="PNZ28568.1"/>
    </source>
</evidence>
<feature type="domain" description="Alpha/beta hydrolase fold-3" evidence="1">
    <location>
        <begin position="29"/>
        <end position="237"/>
    </location>
</feature>
<comment type="caution">
    <text evidence="2">The sequence shown here is derived from an EMBL/GenBank/DDBJ whole genome shotgun (WGS) entry which is preliminary data.</text>
</comment>
<evidence type="ECO:0000259" key="1">
    <source>
        <dbReference type="Pfam" id="PF07859"/>
    </source>
</evidence>
<dbReference type="EMBL" id="PPRF01000021">
    <property type="protein sequence ID" value="PNZ28568.1"/>
    <property type="molecule type" value="Genomic_DNA"/>
</dbReference>
<sequence length="263" mass="30477">MEDVLIYSGDTHTLKGSLYTATNTCDRVLIYFHGGGLIFGQRDDLPQAYIDVITQYYHLLTVDYRLLPEADFQDILADLQHIHHYVHTQFDNVYCMGRSAGGFLSLIYASQYDVQGLIDFYGFYHVRHPDFKSIPKNHLNVANMLTDEIKTQFTLPDVSTSLSPQPRYLLYLYYRHHGLWPSLIDYEIDTAILTQLPKTFIAHARYDPDVTIAYSKNLCNLNKRATLVEIDSDHHQFDETVTPDMIQLYHQACQFIKNEEALL</sequence>
<dbReference type="Pfam" id="PF07859">
    <property type="entry name" value="Abhydrolase_3"/>
    <property type="match status" value="1"/>
</dbReference>
<dbReference type="AlphaFoldDB" id="A0A2K3YTM0"/>
<dbReference type="RefSeq" id="WP_103357769.1">
    <property type="nucleotide sequence ID" value="NZ_CP113107.1"/>
</dbReference>
<dbReference type="SUPFAM" id="SSF53474">
    <property type="entry name" value="alpha/beta-Hydrolases"/>
    <property type="match status" value="1"/>
</dbReference>
<organism evidence="2 3">
    <name type="scientific">Staphylococcus rostri</name>
    <dbReference type="NCBI Taxonomy" id="522262"/>
    <lineage>
        <taxon>Bacteria</taxon>
        <taxon>Bacillati</taxon>
        <taxon>Bacillota</taxon>
        <taxon>Bacilli</taxon>
        <taxon>Bacillales</taxon>
        <taxon>Staphylococcaceae</taxon>
        <taxon>Staphylococcus</taxon>
    </lineage>
</organism>
<dbReference type="Gene3D" id="3.40.50.1820">
    <property type="entry name" value="alpha/beta hydrolase"/>
    <property type="match status" value="1"/>
</dbReference>
<dbReference type="PANTHER" id="PTHR23024">
    <property type="entry name" value="ARYLACETAMIDE DEACETYLASE"/>
    <property type="match status" value="1"/>
</dbReference>
<dbReference type="GO" id="GO:0016787">
    <property type="term" value="F:hydrolase activity"/>
    <property type="evidence" value="ECO:0007669"/>
    <property type="project" value="InterPro"/>
</dbReference>
<dbReference type="InterPro" id="IPR050466">
    <property type="entry name" value="Carboxylest/Gibb_receptor"/>
</dbReference>
<dbReference type="OrthoDB" id="9815425at2"/>
<dbReference type="Proteomes" id="UP000242752">
    <property type="component" value="Unassembled WGS sequence"/>
</dbReference>
<reference evidence="2 3" key="1">
    <citation type="submission" date="2017-08" db="EMBL/GenBank/DDBJ databases">
        <title>Draft genome sequences of 64 type strains of genus Staph aureus.</title>
        <authorList>
            <person name="Cole K."/>
            <person name="Golubchik T."/>
            <person name="Russell J."/>
            <person name="Foster D."/>
            <person name="Llewelyn M."/>
            <person name="Wilson D."/>
            <person name="Crook D."/>
            <person name="Paul J."/>
        </authorList>
    </citation>
    <scope>NUCLEOTIDE SEQUENCE [LARGE SCALE GENOMIC DNA]</scope>
    <source>
        <strain evidence="2 3">DSM 21968</strain>
    </source>
</reference>
<dbReference type="PANTHER" id="PTHR23024:SF24">
    <property type="entry name" value="ALPHA_BETA HYDROLASE FOLD-3 DOMAIN-CONTAINING PROTEIN"/>
    <property type="match status" value="1"/>
</dbReference>
<protein>
    <recommendedName>
        <fullName evidence="1">Alpha/beta hydrolase fold-3 domain-containing protein</fullName>
    </recommendedName>
</protein>
<dbReference type="InterPro" id="IPR029058">
    <property type="entry name" value="AB_hydrolase_fold"/>
</dbReference>
<gene>
    <name evidence="2" type="ORF">CD122_04285</name>
</gene>
<accession>A0A2K3YTM0</accession>